<feature type="region of interest" description="Disordered" evidence="1">
    <location>
        <begin position="1"/>
        <end position="99"/>
    </location>
</feature>
<reference evidence="2" key="1">
    <citation type="journal article" date="2023" name="Science">
        <title>Genome structures resolve the early diversification of teleost fishes.</title>
        <authorList>
            <person name="Parey E."/>
            <person name="Louis A."/>
            <person name="Montfort J."/>
            <person name="Bouchez O."/>
            <person name="Roques C."/>
            <person name="Iampietro C."/>
            <person name="Lluch J."/>
            <person name="Castinel A."/>
            <person name="Donnadieu C."/>
            <person name="Desvignes T."/>
            <person name="Floi Bucao C."/>
            <person name="Jouanno E."/>
            <person name="Wen M."/>
            <person name="Mejri S."/>
            <person name="Dirks R."/>
            <person name="Jansen H."/>
            <person name="Henkel C."/>
            <person name="Chen W.J."/>
            <person name="Zahm M."/>
            <person name="Cabau C."/>
            <person name="Klopp C."/>
            <person name="Thompson A.W."/>
            <person name="Robinson-Rechavi M."/>
            <person name="Braasch I."/>
            <person name="Lecointre G."/>
            <person name="Bobe J."/>
            <person name="Postlethwait J.H."/>
            <person name="Berthelot C."/>
            <person name="Roest Crollius H."/>
            <person name="Guiguen Y."/>
        </authorList>
    </citation>
    <scope>NUCLEOTIDE SEQUENCE</scope>
    <source>
        <strain evidence="2">WJC10195</strain>
    </source>
</reference>
<evidence type="ECO:0000256" key="1">
    <source>
        <dbReference type="SAM" id="MobiDB-lite"/>
    </source>
</evidence>
<sequence>MEGQVKASGHGRGARSSQPVRSRHAESSTNSSRSTQGGVTGSRVVSDSSNLASVRTRGGERTPSRQATPPPPGPLHNKQTREPANTRFRHGGTAGALTDPRMRGVYRACYYRTPSHGELLVFLGICTETHPR</sequence>
<comment type="caution">
    <text evidence="2">The sequence shown here is derived from an EMBL/GenBank/DDBJ whole genome shotgun (WGS) entry which is preliminary data.</text>
</comment>
<dbReference type="EMBL" id="JAINUF010000004">
    <property type="protein sequence ID" value="KAJ8363472.1"/>
    <property type="molecule type" value="Genomic_DNA"/>
</dbReference>
<keyword evidence="3" id="KW-1185">Reference proteome</keyword>
<evidence type="ECO:0000313" key="3">
    <source>
        <dbReference type="Proteomes" id="UP001152622"/>
    </source>
</evidence>
<accession>A0A9Q1FP25</accession>
<feature type="compositionally biased region" description="Polar residues" evidence="1">
    <location>
        <begin position="27"/>
        <end position="53"/>
    </location>
</feature>
<dbReference type="AlphaFoldDB" id="A0A9Q1FP25"/>
<evidence type="ECO:0000313" key="2">
    <source>
        <dbReference type="EMBL" id="KAJ8363472.1"/>
    </source>
</evidence>
<proteinExistence type="predicted"/>
<organism evidence="2 3">
    <name type="scientific">Synaphobranchus kaupii</name>
    <name type="common">Kaup's arrowtooth eel</name>
    <dbReference type="NCBI Taxonomy" id="118154"/>
    <lineage>
        <taxon>Eukaryota</taxon>
        <taxon>Metazoa</taxon>
        <taxon>Chordata</taxon>
        <taxon>Craniata</taxon>
        <taxon>Vertebrata</taxon>
        <taxon>Euteleostomi</taxon>
        <taxon>Actinopterygii</taxon>
        <taxon>Neopterygii</taxon>
        <taxon>Teleostei</taxon>
        <taxon>Anguilliformes</taxon>
        <taxon>Synaphobranchidae</taxon>
        <taxon>Synaphobranchus</taxon>
    </lineage>
</organism>
<protein>
    <submittedName>
        <fullName evidence="2">Uncharacterized protein</fullName>
    </submittedName>
</protein>
<name>A0A9Q1FP25_SYNKA</name>
<dbReference type="Proteomes" id="UP001152622">
    <property type="component" value="Chromosome 4"/>
</dbReference>
<gene>
    <name evidence="2" type="ORF">SKAU_G00123030</name>
</gene>